<dbReference type="RefSeq" id="XP_001732408.1">
    <property type="nucleotide sequence ID" value="XM_001732356.1"/>
</dbReference>
<organism evidence="2 3">
    <name type="scientific">Malassezia globosa (strain ATCC MYA-4612 / CBS 7966)</name>
    <name type="common">Dandruff-associated fungus</name>
    <dbReference type="NCBI Taxonomy" id="425265"/>
    <lineage>
        <taxon>Eukaryota</taxon>
        <taxon>Fungi</taxon>
        <taxon>Dikarya</taxon>
        <taxon>Basidiomycota</taxon>
        <taxon>Ustilaginomycotina</taxon>
        <taxon>Malasseziomycetes</taxon>
        <taxon>Malasseziales</taxon>
        <taxon>Malasseziaceae</taxon>
        <taxon>Malassezia</taxon>
    </lineage>
</organism>
<feature type="region of interest" description="Disordered" evidence="1">
    <location>
        <begin position="196"/>
        <end position="218"/>
    </location>
</feature>
<reference evidence="2 3" key="1">
    <citation type="journal article" date="2007" name="Proc. Natl. Acad. Sci. U.S.A.">
        <title>Dandruff-associated Malassezia genomes reveal convergent and divergent virulence traits shared with plant and human fungal pathogens.</title>
        <authorList>
            <person name="Xu J."/>
            <person name="Saunders C.W."/>
            <person name="Hu P."/>
            <person name="Grant R.A."/>
            <person name="Boekhout T."/>
            <person name="Kuramae E.E."/>
            <person name="Kronstad J.W."/>
            <person name="Deangelis Y.M."/>
            <person name="Reeder N.L."/>
            <person name="Johnstone K.R."/>
            <person name="Leland M."/>
            <person name="Fieno A.M."/>
            <person name="Begley W.M."/>
            <person name="Sun Y."/>
            <person name="Lacey M.P."/>
            <person name="Chaudhary T."/>
            <person name="Keough T."/>
            <person name="Chu L."/>
            <person name="Sears R."/>
            <person name="Yuan B."/>
            <person name="Dawson T.L.Jr."/>
        </authorList>
    </citation>
    <scope>NUCLEOTIDE SEQUENCE [LARGE SCALE GENOMIC DNA]</scope>
    <source>
        <strain evidence="3">ATCC MYA-4612 / CBS 7966</strain>
    </source>
</reference>
<dbReference type="OMA" id="VACIMEA"/>
<name>A8PS31_MALGO</name>
<comment type="caution">
    <text evidence="2">The sequence shown here is derived from an EMBL/GenBank/DDBJ whole genome shotgun (WGS) entry which is preliminary data.</text>
</comment>
<evidence type="ECO:0000256" key="1">
    <source>
        <dbReference type="SAM" id="MobiDB-lite"/>
    </source>
</evidence>
<dbReference type="VEuPathDB" id="FungiDB:MGL_0183"/>
<sequence>MKQDDVHARIDPDAEYQKHRLHVWAHAGFDGSMVPDKPVAWSRQNLVAYGTSDEHGACVLIVPSACAVHGGKVNASQVVARLHPPPRAPPMATSTPYELDAPSLVSFSPCGHTLLAYFPVMPVLTTNEPPVPSASLELSTPLVLPVDQSAAVSPSANAMNASMSAATMSAAINTAGASTNASAGASAFTSPAMTPLATPRGLVRTPPGHSTSPGMDALGMGMGSATTSLLPYDHGVLCIWTRTSPSISATDQWILQQWFPVSLPVSTLSTSGASPAAASATAATGTASSLSSVPTAAATGASATTPPAAPSTGPSSLSKLSGDMIDVCWLDSARAWKCTETDFVRAPSSGPSTSVPAAGLPLDKSADEQACVVVSRVGQVVFLHRVHEKSMFRIHIGCLQVPGVYPPPASYEPTTLESVFSAMEIRHVSMATMSDAPILLVAYQSSISGSAMFVNMTELVFELNGDLSYFFINPQSSVTMRSLEEALSGTKHRYQVLTSMSWSRDAGGDLALLFAVATDEGASEPVWSSRSLRDTMLYVWDVRQSQNKRVDELRCIFESSPSQVASDETDKAWRITPLTLRHIPGLVLSSIIPACSPVPHAHKIYATAFVMDHMDREIWGTIDTKTYEWTSLEVQVPPHVLMRSSLALSPCGVLACMLIRPGRQVGCLCLPIQSHSIPTLGRLAALSLLRHATPMDVVHFLLRHHALTHDFIIAMVQATANALAFNDNHNNPSDAALLTLTQTKLVLPLVLALTSECADTSQRLLHASTCVFVSLFHMYQELSIARHDTTNARFADLLGHPAYASFHPSAVWTLARILQTLTEWLERALCTAMQCNMPGARPADVPADALLELCLHTNARRLLCEVLSGVCVYTTWIQQLTNESWLSLLGADVRTSSSKCDAAIHRLWNIQSHVKDILNATPLVLEHVLPFFSVLPWGMDDVAAFWDSWLGIRALHASDAVFDHARNAFEACDRAILDHVALVERCARPAQHVPPPWPYTY</sequence>
<proteinExistence type="predicted"/>
<evidence type="ECO:0000313" key="2">
    <source>
        <dbReference type="EMBL" id="EDP45194.1"/>
    </source>
</evidence>
<dbReference type="GeneID" id="5856714"/>
<dbReference type="AlphaFoldDB" id="A8PS31"/>
<dbReference type="EMBL" id="AAYY01000001">
    <property type="protein sequence ID" value="EDP45194.1"/>
    <property type="molecule type" value="Genomic_DNA"/>
</dbReference>
<gene>
    <name evidence="2" type="ORF">MGL_0183</name>
</gene>
<protein>
    <submittedName>
        <fullName evidence="2">Uncharacterized protein</fullName>
    </submittedName>
</protein>
<dbReference type="Proteomes" id="UP000008837">
    <property type="component" value="Unassembled WGS sequence"/>
</dbReference>
<evidence type="ECO:0000313" key="3">
    <source>
        <dbReference type="Proteomes" id="UP000008837"/>
    </source>
</evidence>
<accession>A8PS31</accession>
<dbReference type="OrthoDB" id="3345138at2759"/>
<feature type="region of interest" description="Disordered" evidence="1">
    <location>
        <begin position="298"/>
        <end position="317"/>
    </location>
</feature>
<keyword evidence="3" id="KW-1185">Reference proteome</keyword>
<dbReference type="InParanoid" id="A8PS31"/>
<dbReference type="KEGG" id="mgl:MGL_0183"/>